<gene>
    <name evidence="2" type="ORF">SAMN05444377_101458</name>
</gene>
<keyword evidence="1" id="KW-0472">Membrane</keyword>
<sequence>MKFYYILFSDAINKILTVEKSKDLWKFYTLIFISFAMGLNLLMLKFIYFELNSSKEYTILTNLNITGFQKIDGILTYFTFHLFPFLILNYFLIFYKDKYKEIIVKYKHYNGKLIGWYYAISFFFFPLLFIMGVVKYYFFR</sequence>
<feature type="transmembrane region" description="Helical" evidence="1">
    <location>
        <begin position="116"/>
        <end position="138"/>
    </location>
</feature>
<evidence type="ECO:0000256" key="1">
    <source>
        <dbReference type="SAM" id="Phobius"/>
    </source>
</evidence>
<dbReference type="OrthoDB" id="1453063at2"/>
<organism evidence="2 3">
    <name type="scientific">Flavobacterium fontis</name>
    <dbReference type="NCBI Taxonomy" id="1124188"/>
    <lineage>
        <taxon>Bacteria</taxon>
        <taxon>Pseudomonadati</taxon>
        <taxon>Bacteroidota</taxon>
        <taxon>Flavobacteriia</taxon>
        <taxon>Flavobacteriales</taxon>
        <taxon>Flavobacteriaceae</taxon>
        <taxon>Flavobacterium</taxon>
    </lineage>
</organism>
<dbReference type="STRING" id="1124188.SAMN05444377_101458"/>
<feature type="transmembrane region" description="Helical" evidence="1">
    <location>
        <begin position="27"/>
        <end position="48"/>
    </location>
</feature>
<dbReference type="RefSeq" id="WP_143161683.1">
    <property type="nucleotide sequence ID" value="NZ_FQVQ01000001.1"/>
</dbReference>
<evidence type="ECO:0000313" key="3">
    <source>
        <dbReference type="Proteomes" id="UP000184147"/>
    </source>
</evidence>
<reference evidence="2 3" key="1">
    <citation type="submission" date="2016-11" db="EMBL/GenBank/DDBJ databases">
        <authorList>
            <person name="Jaros S."/>
            <person name="Januszkiewicz K."/>
            <person name="Wedrychowicz H."/>
        </authorList>
    </citation>
    <scope>NUCLEOTIDE SEQUENCE [LARGE SCALE GENOMIC DNA]</scope>
    <source>
        <strain evidence="2 3">DSM 25660</strain>
    </source>
</reference>
<keyword evidence="1" id="KW-1133">Transmembrane helix</keyword>
<evidence type="ECO:0000313" key="2">
    <source>
        <dbReference type="EMBL" id="SHE85970.1"/>
    </source>
</evidence>
<feature type="transmembrane region" description="Helical" evidence="1">
    <location>
        <begin position="74"/>
        <end position="95"/>
    </location>
</feature>
<accession>A0A1M4WXQ4</accession>
<keyword evidence="3" id="KW-1185">Reference proteome</keyword>
<proteinExistence type="predicted"/>
<keyword evidence="1" id="KW-0812">Transmembrane</keyword>
<name>A0A1M4WXQ4_9FLAO</name>
<protein>
    <submittedName>
        <fullName evidence="2">Uncharacterized protein</fullName>
    </submittedName>
</protein>
<dbReference type="AlphaFoldDB" id="A0A1M4WXQ4"/>
<dbReference type="Proteomes" id="UP000184147">
    <property type="component" value="Unassembled WGS sequence"/>
</dbReference>
<dbReference type="EMBL" id="FQVQ01000001">
    <property type="protein sequence ID" value="SHE85970.1"/>
    <property type="molecule type" value="Genomic_DNA"/>
</dbReference>